<accession>A0A975P6F4</accession>
<dbReference type="RefSeq" id="WP_215504037.1">
    <property type="nucleotide sequence ID" value="NZ_CP076361.1"/>
</dbReference>
<evidence type="ECO:0000313" key="2">
    <source>
        <dbReference type="Proteomes" id="UP000679352"/>
    </source>
</evidence>
<dbReference type="KEGG" id="gfu:KM031_02035"/>
<protein>
    <recommendedName>
        <fullName evidence="3">RiboL-PSP-HEPN domain-containing protein</fullName>
    </recommendedName>
</protein>
<evidence type="ECO:0008006" key="3">
    <source>
        <dbReference type="Google" id="ProtNLM"/>
    </source>
</evidence>
<reference evidence="1" key="1">
    <citation type="submission" date="2021-06" db="EMBL/GenBank/DDBJ databases">
        <title>Direct submission.</title>
        <authorList>
            <person name="Lee C.-S."/>
            <person name="Jin L."/>
        </authorList>
    </citation>
    <scope>NUCLEOTIDE SEQUENCE</scope>
    <source>
        <strain evidence="1">Con5</strain>
    </source>
</reference>
<name>A0A975P6F4_9RHOB</name>
<proteinExistence type="predicted"/>
<sequence length="195" mass="21731">MQQALDAFEQAMVRARELHGLHASLSAQLTAAVDLSDILRSEIVMAVSAFDFFIHELTRLGMLECYGAIRNRTDAFNKFPIPIGVMIGVTPATLEAEIRSRHGYVSFQQPDKVADAVRLFSPVSLWVEVGASVGVDAKTLKTNFGLIVDRRNKIAHEADIDPSYPNQRWPIDRAQVEYTFDLVERVARAIFAVTV</sequence>
<evidence type="ECO:0000313" key="1">
    <source>
        <dbReference type="EMBL" id="QWK90715.1"/>
    </source>
</evidence>
<dbReference type="Proteomes" id="UP000679352">
    <property type="component" value="Chromosome"/>
</dbReference>
<organism evidence="1 2">
    <name type="scientific">Gemmobacter fulvus</name>
    <dbReference type="NCBI Taxonomy" id="2840474"/>
    <lineage>
        <taxon>Bacteria</taxon>
        <taxon>Pseudomonadati</taxon>
        <taxon>Pseudomonadota</taxon>
        <taxon>Alphaproteobacteria</taxon>
        <taxon>Rhodobacterales</taxon>
        <taxon>Paracoccaceae</taxon>
        <taxon>Gemmobacter</taxon>
    </lineage>
</organism>
<dbReference type="EMBL" id="CP076361">
    <property type="protein sequence ID" value="QWK90715.1"/>
    <property type="molecule type" value="Genomic_DNA"/>
</dbReference>
<keyword evidence="2" id="KW-1185">Reference proteome</keyword>
<gene>
    <name evidence="1" type="ORF">KM031_02035</name>
</gene>
<dbReference type="AlphaFoldDB" id="A0A975P6F4"/>